<feature type="transmembrane region" description="Helical" evidence="1">
    <location>
        <begin position="524"/>
        <end position="545"/>
    </location>
</feature>
<evidence type="ECO:0000256" key="2">
    <source>
        <dbReference type="SAM" id="SignalP"/>
    </source>
</evidence>
<feature type="chain" id="PRO_5001646359" evidence="2">
    <location>
        <begin position="19"/>
        <end position="558"/>
    </location>
</feature>
<reference evidence="4" key="1">
    <citation type="journal article" date="2014" name="Proc. Natl. Acad. Sci. U.S.A.">
        <title>Extensive sampling of basidiomycete genomes demonstrates inadequacy of the white-rot/brown-rot paradigm for wood decay fungi.</title>
        <authorList>
            <person name="Riley R."/>
            <person name="Salamov A.A."/>
            <person name="Brown D.W."/>
            <person name="Nagy L.G."/>
            <person name="Floudas D."/>
            <person name="Held B.W."/>
            <person name="Levasseur A."/>
            <person name="Lombard V."/>
            <person name="Morin E."/>
            <person name="Otillar R."/>
            <person name="Lindquist E.A."/>
            <person name="Sun H."/>
            <person name="LaButti K.M."/>
            <person name="Schmutz J."/>
            <person name="Jabbour D."/>
            <person name="Luo H."/>
            <person name="Baker S.E."/>
            <person name="Pisabarro A.G."/>
            <person name="Walton J.D."/>
            <person name="Blanchette R.A."/>
            <person name="Henrissat B."/>
            <person name="Martin F."/>
            <person name="Cullen D."/>
            <person name="Hibbett D.S."/>
            <person name="Grigoriev I.V."/>
        </authorList>
    </citation>
    <scope>NUCLEOTIDE SEQUENCE [LARGE SCALE GENOMIC DNA]</scope>
    <source>
        <strain evidence="4">CBS 339.88</strain>
    </source>
</reference>
<organism evidence="3 4">
    <name type="scientific">Galerina marginata (strain CBS 339.88)</name>
    <dbReference type="NCBI Taxonomy" id="685588"/>
    <lineage>
        <taxon>Eukaryota</taxon>
        <taxon>Fungi</taxon>
        <taxon>Dikarya</taxon>
        <taxon>Basidiomycota</taxon>
        <taxon>Agaricomycotina</taxon>
        <taxon>Agaricomycetes</taxon>
        <taxon>Agaricomycetidae</taxon>
        <taxon>Agaricales</taxon>
        <taxon>Agaricineae</taxon>
        <taxon>Strophariaceae</taxon>
        <taxon>Galerina</taxon>
    </lineage>
</organism>
<dbReference type="OrthoDB" id="3253026at2759"/>
<proteinExistence type="predicted"/>
<feature type="transmembrane region" description="Helical" evidence="1">
    <location>
        <begin position="450"/>
        <end position="474"/>
    </location>
</feature>
<accession>A0A067SZ63</accession>
<sequence length="558" mass="61596">MQWMLIFEVLSFPFFVSAHPLNTSALAPTPTTNTWLPEGATNHGDPKLICTSASWFTVASFILANYVAHAATTHTFPGERLQHQLMAMLTSMMYPGAGVVRGLTGIARGILALRGRTELQVAAAAGALCMLIRTEDWTPFPQCSVRGVNNYSSNPDDRDPRSWKVDMTQWLRPAQFIKGWTLIDTVELTGCSGAFEMYREIHGVRKGLPNGYAYASVPPDAVIDPTIPGCTVHLATSRNTSKILVAIFQSAYSSYILYESRGDQIKRFGFLAFSLTVTPYAIMSIMNLFAGLLSPMYPAVFLVQSEVSVELEERHGQWFGNMAVGSLRPLKDNDPTTFVMQDAEPMDNAVILRSEATAGDNPDVLIPAFPPFECVQSRFSLLPSLPSSLLTCSLSLPLPAFPPRSSLPTFSLPFPLSTFLPSIILKRLHAGLDTMNRHYRISFQPVIRRVVGNLVLLLMSVLFAIILPLLIVGILSHFATAGSKPTEWLWVEEWYLCGATLGIMYALPFYPLEGFFKNSPSRRWYLFIACKLPLCAIAIGGFVVVGKQIRSYGVCTTL</sequence>
<keyword evidence="1" id="KW-1133">Transmembrane helix</keyword>
<feature type="signal peptide" evidence="2">
    <location>
        <begin position="1"/>
        <end position="18"/>
    </location>
</feature>
<protein>
    <submittedName>
        <fullName evidence="3">Uncharacterized protein</fullName>
    </submittedName>
</protein>
<gene>
    <name evidence="3" type="ORF">GALMADRAFT_225856</name>
</gene>
<keyword evidence="2" id="KW-0732">Signal</keyword>
<feature type="transmembrane region" description="Helical" evidence="1">
    <location>
        <begin position="494"/>
        <end position="512"/>
    </location>
</feature>
<dbReference type="AlphaFoldDB" id="A0A067SZ63"/>
<keyword evidence="1" id="KW-0812">Transmembrane</keyword>
<dbReference type="HOGENOM" id="CLU_020135_1_0_1"/>
<evidence type="ECO:0000256" key="1">
    <source>
        <dbReference type="SAM" id="Phobius"/>
    </source>
</evidence>
<evidence type="ECO:0000313" key="4">
    <source>
        <dbReference type="Proteomes" id="UP000027222"/>
    </source>
</evidence>
<name>A0A067SZ63_GALM3</name>
<dbReference type="EMBL" id="KL142379">
    <property type="protein sequence ID" value="KDR76181.1"/>
    <property type="molecule type" value="Genomic_DNA"/>
</dbReference>
<feature type="transmembrane region" description="Helical" evidence="1">
    <location>
        <begin position="270"/>
        <end position="293"/>
    </location>
</feature>
<dbReference type="Proteomes" id="UP000027222">
    <property type="component" value="Unassembled WGS sequence"/>
</dbReference>
<keyword evidence="1" id="KW-0472">Membrane</keyword>
<keyword evidence="4" id="KW-1185">Reference proteome</keyword>
<evidence type="ECO:0000313" key="3">
    <source>
        <dbReference type="EMBL" id="KDR76181.1"/>
    </source>
</evidence>